<dbReference type="PANTHER" id="PTHR32039">
    <property type="entry name" value="MAGNESIUM-CHELATASE SUBUNIT CHLI"/>
    <property type="match status" value="1"/>
</dbReference>
<dbReference type="PANTHER" id="PTHR32039:SF7">
    <property type="entry name" value="COMPETENCE PROTEIN COMM"/>
    <property type="match status" value="1"/>
</dbReference>
<evidence type="ECO:0000256" key="1">
    <source>
        <dbReference type="ARBA" id="ARBA00006354"/>
    </source>
</evidence>
<proteinExistence type="inferred from homology"/>
<comment type="caution">
    <text evidence="3">The sequence shown here is derived from an EMBL/GenBank/DDBJ whole genome shotgun (WGS) entry which is preliminary data.</text>
</comment>
<sequence>TVNLAPADVKKQGPTYDLPIALAILLATGQIHPHMIQDCVIIGELGLQGDVRPVAGVLNTAIMAKKLGKTHLFVPKENVQEALAVGDLVVYGVSSLTSLVDHLLNTKPLDPTTQLDKPSTSTYTSDFRFIKGQQLAKRGLEIAAAGGHNVLLNGPPGTGKTLLARSLPSILPDLSFEESIEVTSIASVTGDPQTKQGLITTRPFRTPHHSASAVSLVGGGAWPKPGEVSYAHRGVLFLDELPEFSRHALEHLRQPLEDGFVNISRANGSVHFPARFLLVASMNPCPCGYLTDPNQSCDCPPGQIRRYQKRLSGPLLDRFDLTIDVPRVESQKLLSEEESESSEVIRMRVCMARETQHQRYSRCAFFLNSEVPQAQLDECFKLSHDAKQLIELALNKHHLTPRGYARVRKVARTIADLEGTSSISVGHIAEALQFRQTTISGT</sequence>
<dbReference type="Pfam" id="PF13541">
    <property type="entry name" value="ChlI"/>
    <property type="match status" value="1"/>
</dbReference>
<dbReference type="NCBIfam" id="TIGR00368">
    <property type="entry name" value="YifB family Mg chelatase-like AAA ATPase"/>
    <property type="match status" value="1"/>
</dbReference>
<organism evidence="3 4">
    <name type="scientific">Candidatus Uhrbacteria bacterium CG_4_9_14_3_um_filter_50_9</name>
    <dbReference type="NCBI Taxonomy" id="1975035"/>
    <lineage>
        <taxon>Bacteria</taxon>
        <taxon>Candidatus Uhriibacteriota</taxon>
    </lineage>
</organism>
<protein>
    <recommendedName>
        <fullName evidence="2">AAA+ ATPase domain-containing protein</fullName>
    </recommendedName>
</protein>
<dbReference type="InterPro" id="IPR025158">
    <property type="entry name" value="Mg_chelat-rel_C"/>
</dbReference>
<feature type="non-terminal residue" evidence="3">
    <location>
        <position position="1"/>
    </location>
</feature>
<dbReference type="Pfam" id="PF01078">
    <property type="entry name" value="Mg_chelatase"/>
    <property type="match status" value="1"/>
</dbReference>
<dbReference type="InterPro" id="IPR027417">
    <property type="entry name" value="P-loop_NTPase"/>
</dbReference>
<dbReference type="InterPro" id="IPR020568">
    <property type="entry name" value="Ribosomal_Su5_D2-typ_SF"/>
</dbReference>
<gene>
    <name evidence="3" type="ORF">CO174_04455</name>
</gene>
<dbReference type="GO" id="GO:0005524">
    <property type="term" value="F:ATP binding"/>
    <property type="evidence" value="ECO:0007669"/>
    <property type="project" value="InterPro"/>
</dbReference>
<name>A0A2M7XBC0_9BACT</name>
<evidence type="ECO:0000313" key="4">
    <source>
        <dbReference type="Proteomes" id="UP000229385"/>
    </source>
</evidence>
<feature type="domain" description="AAA+ ATPase" evidence="2">
    <location>
        <begin position="146"/>
        <end position="329"/>
    </location>
</feature>
<dbReference type="Gene3D" id="3.40.50.300">
    <property type="entry name" value="P-loop containing nucleotide triphosphate hydrolases"/>
    <property type="match status" value="1"/>
</dbReference>
<dbReference type="SUPFAM" id="SSF52540">
    <property type="entry name" value="P-loop containing nucleoside triphosphate hydrolases"/>
    <property type="match status" value="1"/>
</dbReference>
<dbReference type="InterPro" id="IPR014721">
    <property type="entry name" value="Ribsml_uS5_D2-typ_fold_subgr"/>
</dbReference>
<dbReference type="SUPFAM" id="SSF54211">
    <property type="entry name" value="Ribosomal protein S5 domain 2-like"/>
    <property type="match status" value="1"/>
</dbReference>
<dbReference type="InterPro" id="IPR003593">
    <property type="entry name" value="AAA+_ATPase"/>
</dbReference>
<evidence type="ECO:0000313" key="3">
    <source>
        <dbReference type="EMBL" id="PJA45187.1"/>
    </source>
</evidence>
<dbReference type="InterPro" id="IPR004482">
    <property type="entry name" value="Mg_chelat-rel"/>
</dbReference>
<reference evidence="4" key="1">
    <citation type="submission" date="2017-09" db="EMBL/GenBank/DDBJ databases">
        <title>Depth-based differentiation of microbial function through sediment-hosted aquifers and enrichment of novel symbionts in the deep terrestrial subsurface.</title>
        <authorList>
            <person name="Probst A.J."/>
            <person name="Ladd B."/>
            <person name="Jarett J.K."/>
            <person name="Geller-Mcgrath D.E."/>
            <person name="Sieber C.M.K."/>
            <person name="Emerson J.B."/>
            <person name="Anantharaman K."/>
            <person name="Thomas B.C."/>
            <person name="Malmstrom R."/>
            <person name="Stieglmeier M."/>
            <person name="Klingl A."/>
            <person name="Woyke T."/>
            <person name="Ryan C.M."/>
            <person name="Banfield J.F."/>
        </authorList>
    </citation>
    <scope>NUCLEOTIDE SEQUENCE [LARGE SCALE GENOMIC DNA]</scope>
</reference>
<comment type="similarity">
    <text evidence="1">Belongs to the Mg-chelatase subunits D/I family. ComM subfamily.</text>
</comment>
<dbReference type="AlphaFoldDB" id="A0A2M7XBC0"/>
<dbReference type="InterPro" id="IPR045006">
    <property type="entry name" value="CHLI-like"/>
</dbReference>
<dbReference type="InterPro" id="IPR000523">
    <property type="entry name" value="Mg_chelatse_chII-like_cat_dom"/>
</dbReference>
<dbReference type="Pfam" id="PF13335">
    <property type="entry name" value="Mg_chelatase_C"/>
    <property type="match status" value="1"/>
</dbReference>
<dbReference type="SMART" id="SM00382">
    <property type="entry name" value="AAA"/>
    <property type="match status" value="1"/>
</dbReference>
<accession>A0A2M7XBC0</accession>
<dbReference type="EMBL" id="PFWU01000047">
    <property type="protein sequence ID" value="PJA45187.1"/>
    <property type="molecule type" value="Genomic_DNA"/>
</dbReference>
<dbReference type="Gene3D" id="3.30.230.10">
    <property type="match status" value="1"/>
</dbReference>
<evidence type="ECO:0000259" key="2">
    <source>
        <dbReference type="SMART" id="SM00382"/>
    </source>
</evidence>
<dbReference type="Proteomes" id="UP000229385">
    <property type="component" value="Unassembled WGS sequence"/>
</dbReference>